<dbReference type="AlphaFoldDB" id="A0A857DLP3"/>
<evidence type="ECO:0000313" key="3">
    <source>
        <dbReference type="Proteomes" id="UP000430508"/>
    </source>
</evidence>
<dbReference type="Proteomes" id="UP000430508">
    <property type="component" value="Chromosome"/>
</dbReference>
<keyword evidence="2" id="KW-0326">Glycosidase</keyword>
<reference evidence="2 3" key="1">
    <citation type="submission" date="2019-12" db="EMBL/GenBank/DDBJ databases">
        <title>Sequence classification of anaerobic respiratory reductive dehalogenases: First we see many, then we see few.</title>
        <authorList>
            <person name="Molenda O."/>
            <person name="Puentes Jacome L.A."/>
            <person name="Cao X."/>
            <person name="Nesbo C.L."/>
            <person name="Tang S."/>
            <person name="Morson N."/>
            <person name="Patron J."/>
            <person name="Lomheim L."/>
            <person name="Wishart D.S."/>
            <person name="Edwards E.A."/>
        </authorList>
    </citation>
    <scope>NUCLEOTIDE SEQUENCE [LARGE SCALE GENOMIC DNA]</scope>
    <source>
        <strain evidence="2 3">12DCA</strain>
    </source>
</reference>
<dbReference type="EC" id="3.2.2.15" evidence="2"/>
<dbReference type="InterPro" id="IPR005122">
    <property type="entry name" value="Uracil-DNA_glycosylase-like"/>
</dbReference>
<evidence type="ECO:0000313" key="2">
    <source>
        <dbReference type="EMBL" id="QHA01372.1"/>
    </source>
</evidence>
<feature type="domain" description="Uracil-DNA glycosylase-like" evidence="1">
    <location>
        <begin position="10"/>
        <end position="169"/>
    </location>
</feature>
<dbReference type="RefSeq" id="WP_068882936.1">
    <property type="nucleotide sequence ID" value="NZ_CP046996.1"/>
</dbReference>
<protein>
    <submittedName>
        <fullName evidence="2">DNA-deoxyinosine glycosylase</fullName>
        <ecNumber evidence="2">3.2.2.15</ecNumber>
    </submittedName>
</protein>
<dbReference type="InterPro" id="IPR026353">
    <property type="entry name" value="Hypoxan-DNA_Glyclase"/>
</dbReference>
<dbReference type="Pfam" id="PF03167">
    <property type="entry name" value="UDG"/>
    <property type="match status" value="1"/>
</dbReference>
<dbReference type="EMBL" id="CP046996">
    <property type="protein sequence ID" value="QHA01372.1"/>
    <property type="molecule type" value="Genomic_DNA"/>
</dbReference>
<dbReference type="Gene3D" id="3.40.470.10">
    <property type="entry name" value="Uracil-DNA glycosylase-like domain"/>
    <property type="match status" value="1"/>
</dbReference>
<gene>
    <name evidence="2" type="ORF">GQ588_12335</name>
</gene>
<keyword evidence="2" id="KW-0378">Hydrolase</keyword>
<evidence type="ECO:0000259" key="1">
    <source>
        <dbReference type="SMART" id="SM00986"/>
    </source>
</evidence>
<dbReference type="CDD" id="cd10032">
    <property type="entry name" value="UDG-F6_HDG"/>
    <property type="match status" value="1"/>
</dbReference>
<dbReference type="GO" id="GO:0033958">
    <property type="term" value="F:DNA-deoxyinosine glycosylase activity"/>
    <property type="evidence" value="ECO:0007669"/>
    <property type="project" value="UniProtKB-EC"/>
</dbReference>
<accession>A0A857DLP3</accession>
<sequence>MEMEIIYSFEPIINQESRVLILGSMPGVQSLREQKYYAHPYNHFWRIMYALFDDARGWSNAADAMDDYDSRKQFLLDRKIALWDVIRSCSREGSLDSNIVNEQVNDFQNLFIQYPHLELLAFNGAKGFNIYKRKIRLESASIAYLLLPSTSPANTMKFEEKLTHWKAILKYL</sequence>
<proteinExistence type="predicted"/>
<name>A0A857DLP3_9FIRM</name>
<dbReference type="SMART" id="SM00987">
    <property type="entry name" value="UreE_C"/>
    <property type="match status" value="1"/>
</dbReference>
<organism evidence="2 3">
    <name type="scientific">Dehalobacter restrictus</name>
    <dbReference type="NCBI Taxonomy" id="55583"/>
    <lineage>
        <taxon>Bacteria</taxon>
        <taxon>Bacillati</taxon>
        <taxon>Bacillota</taxon>
        <taxon>Clostridia</taxon>
        <taxon>Eubacteriales</taxon>
        <taxon>Desulfitobacteriaceae</taxon>
        <taxon>Dehalobacter</taxon>
    </lineage>
</organism>
<dbReference type="SMART" id="SM00986">
    <property type="entry name" value="UDG"/>
    <property type="match status" value="1"/>
</dbReference>
<dbReference type="NCBIfam" id="TIGR04274">
    <property type="entry name" value="hypoxanDNAglyco"/>
    <property type="match status" value="1"/>
</dbReference>
<dbReference type="InterPro" id="IPR036895">
    <property type="entry name" value="Uracil-DNA_glycosylase-like_sf"/>
</dbReference>
<dbReference type="SUPFAM" id="SSF52141">
    <property type="entry name" value="Uracil-DNA glycosylase-like"/>
    <property type="match status" value="1"/>
</dbReference>